<evidence type="ECO:0000313" key="3">
    <source>
        <dbReference type="Proteomes" id="UP000253104"/>
    </source>
</evidence>
<feature type="region of interest" description="Disordered" evidence="1">
    <location>
        <begin position="83"/>
        <end position="107"/>
    </location>
</feature>
<dbReference type="Proteomes" id="UP000253104">
    <property type="component" value="Chromosome mHSR5_B"/>
</dbReference>
<reference evidence="2 3" key="1">
    <citation type="journal article" date="2018" name="ISME J.">
        <title>Involvement of Burkholderiaceae and sulfurous volatiles in disease-suppressive soils.</title>
        <authorList>
            <person name="Carrion V.J."/>
            <person name="Cordovez V."/>
            <person name="Tyc O."/>
            <person name="Etalo D.W."/>
            <person name="de Bruijn I."/>
            <person name="de Jager V.C."/>
            <person name="Medema M.H."/>
            <person name="Eberl L."/>
            <person name="Raaijmakers J.M."/>
        </authorList>
    </citation>
    <scope>NUCLEOTIDE SEQUENCE [LARGE SCALE GENOMIC DNA]</scope>
    <source>
        <strain evidence="3">mHSR5</strain>
    </source>
</reference>
<dbReference type="RefSeq" id="WP_114181130.1">
    <property type="nucleotide sequence ID" value="NZ_CP024903.1"/>
</dbReference>
<dbReference type="EMBL" id="CP024903">
    <property type="protein sequence ID" value="AXF24761.1"/>
    <property type="molecule type" value="Genomic_DNA"/>
</dbReference>
<evidence type="ECO:0000313" key="2">
    <source>
        <dbReference type="EMBL" id="AXF24761.1"/>
    </source>
</evidence>
<feature type="compositionally biased region" description="Basic and acidic residues" evidence="1">
    <location>
        <begin position="90"/>
        <end position="107"/>
    </location>
</feature>
<accession>A0A2Z5N5B8</accession>
<dbReference type="OrthoDB" id="8965680at2"/>
<gene>
    <name evidence="2" type="ORF">CUJ89_31445</name>
</gene>
<protein>
    <submittedName>
        <fullName evidence="2">Uncharacterized protein</fullName>
    </submittedName>
</protein>
<sequence>MIDANPNSTFRHLPLTPEQDAEVRHYIKRKKQRGEQWNTPELAMMLKDMLDPPPGDDEEPEADVDVEETKLACEHATASIDEAMESVSASEERNAAVEAEEMKHPRR</sequence>
<dbReference type="AlphaFoldDB" id="A0A2Z5N5B8"/>
<proteinExistence type="predicted"/>
<evidence type="ECO:0000256" key="1">
    <source>
        <dbReference type="SAM" id="MobiDB-lite"/>
    </source>
</evidence>
<organism evidence="2 3">
    <name type="scientific">Burkholderia pyrrocinia</name>
    <name type="common">Pseudomonas pyrrocinia</name>
    <dbReference type="NCBI Taxonomy" id="60550"/>
    <lineage>
        <taxon>Bacteria</taxon>
        <taxon>Pseudomonadati</taxon>
        <taxon>Pseudomonadota</taxon>
        <taxon>Betaproteobacteria</taxon>
        <taxon>Burkholderiales</taxon>
        <taxon>Burkholderiaceae</taxon>
        <taxon>Burkholderia</taxon>
        <taxon>Burkholderia cepacia complex</taxon>
    </lineage>
</organism>
<name>A0A2Z5N5B8_BURPY</name>